<dbReference type="PANTHER" id="PTHR40130">
    <property type="entry name" value="EXPRESSED PROTEIN"/>
    <property type="match status" value="1"/>
</dbReference>
<feature type="compositionally biased region" description="Basic and acidic residues" evidence="2">
    <location>
        <begin position="371"/>
        <end position="381"/>
    </location>
</feature>
<feature type="compositionally biased region" description="Low complexity" evidence="2">
    <location>
        <begin position="163"/>
        <end position="175"/>
    </location>
</feature>
<feature type="region of interest" description="Disordered" evidence="2">
    <location>
        <begin position="1"/>
        <end position="27"/>
    </location>
</feature>
<protein>
    <submittedName>
        <fullName evidence="3">Uncharacterized protein</fullName>
    </submittedName>
</protein>
<evidence type="ECO:0000256" key="2">
    <source>
        <dbReference type="SAM" id="MobiDB-lite"/>
    </source>
</evidence>
<feature type="coiled-coil region" evidence="1">
    <location>
        <begin position="437"/>
        <end position="464"/>
    </location>
</feature>
<feature type="region of interest" description="Disordered" evidence="2">
    <location>
        <begin position="163"/>
        <end position="199"/>
    </location>
</feature>
<name>A0A0F7STL5_PHARH</name>
<sequence length="491" mass="53611">MPTESPPLPRAHKKAAEAEGYTSLNQHVQARAAHEEAAVLFAEAERLVKDEGAKRALRALKAHQDRLALDSSRRVSIPSVSSGPSSSPNRLAASPFSSSPITPRARQGSRSSVSENGNSLPNTPPFALVPPSPTGMVGRTGLMRQASERAAIQRHLEFSKISSGGSVTGSASATGSGSGSGFREESESISGSPTTGSFMVLKDQKADPFQRFWNVVEGMLQEFSNPAVAFASAPLGSIIDPSTGRLSVPLPSSSPSSSLPLSKPDGSSSDGRRSTGKSTRKKVSRSTSSSRSSQDSFCLLPEVDHSSYSSTNGKEKEKSDGKTRVEIEDRAPSSKTREELLLENESLRLSLDALASHAYGLQQQQQQQEQQRQHREQEQRGDSGSVMNNLGIRSGFLHQSISPVHMTRLRKEVERVWRDEEERVMEASRLIGGTESLPADQQKIRELERQVLQLRMENERQRTSLVKFRERFDQIKIETRKKRELAGKTGG</sequence>
<dbReference type="EMBL" id="LN483166">
    <property type="protein sequence ID" value="CED84821.1"/>
    <property type="molecule type" value="Genomic_DNA"/>
</dbReference>
<feature type="compositionally biased region" description="Polar residues" evidence="2">
    <location>
        <begin position="108"/>
        <end position="121"/>
    </location>
</feature>
<feature type="region of interest" description="Disordered" evidence="2">
    <location>
        <begin position="359"/>
        <end position="386"/>
    </location>
</feature>
<keyword evidence="1" id="KW-0175">Coiled coil</keyword>
<evidence type="ECO:0000313" key="3">
    <source>
        <dbReference type="EMBL" id="CED84821.1"/>
    </source>
</evidence>
<proteinExistence type="predicted"/>
<feature type="compositionally biased region" description="Basic residues" evidence="2">
    <location>
        <begin position="274"/>
        <end position="284"/>
    </location>
</feature>
<feature type="compositionally biased region" description="Low complexity" evidence="2">
    <location>
        <begin position="246"/>
        <end position="269"/>
    </location>
</feature>
<dbReference type="PANTHER" id="PTHR40130:SF1">
    <property type="entry name" value="SPINDLE POLE BODY-ASSOCIATED PROTEIN CUT12 DOMAIN-CONTAINING PROTEIN"/>
    <property type="match status" value="1"/>
</dbReference>
<feature type="region of interest" description="Disordered" evidence="2">
    <location>
        <begin position="246"/>
        <end position="338"/>
    </location>
</feature>
<feature type="compositionally biased region" description="Low complexity" evidence="2">
    <location>
        <begin position="74"/>
        <end position="88"/>
    </location>
</feature>
<reference evidence="3" key="1">
    <citation type="submission" date="2014-08" db="EMBL/GenBank/DDBJ databases">
        <authorList>
            <person name="Sharma Rahul"/>
            <person name="Thines Marco"/>
        </authorList>
    </citation>
    <scope>NUCLEOTIDE SEQUENCE</scope>
</reference>
<feature type="compositionally biased region" description="Pro residues" evidence="2">
    <location>
        <begin position="122"/>
        <end position="133"/>
    </location>
</feature>
<feature type="compositionally biased region" description="Basic and acidic residues" evidence="2">
    <location>
        <begin position="313"/>
        <end position="338"/>
    </location>
</feature>
<organism evidence="3">
    <name type="scientific">Phaffia rhodozyma</name>
    <name type="common">Yeast</name>
    <name type="synonym">Xanthophyllomyces dendrorhous</name>
    <dbReference type="NCBI Taxonomy" id="264483"/>
    <lineage>
        <taxon>Eukaryota</taxon>
        <taxon>Fungi</taxon>
        <taxon>Dikarya</taxon>
        <taxon>Basidiomycota</taxon>
        <taxon>Agaricomycotina</taxon>
        <taxon>Tremellomycetes</taxon>
        <taxon>Cystofilobasidiales</taxon>
        <taxon>Mrakiaceae</taxon>
        <taxon>Phaffia</taxon>
    </lineage>
</organism>
<evidence type="ECO:0000256" key="1">
    <source>
        <dbReference type="SAM" id="Coils"/>
    </source>
</evidence>
<feature type="region of interest" description="Disordered" evidence="2">
    <location>
        <begin position="67"/>
        <end position="139"/>
    </location>
</feature>
<accession>A0A0F7STL5</accession>
<dbReference type="AlphaFoldDB" id="A0A0F7STL5"/>